<dbReference type="AlphaFoldDB" id="A0A0B2VJC4"/>
<evidence type="ECO:0000313" key="1">
    <source>
        <dbReference type="EMBL" id="KHN81125.1"/>
    </source>
</evidence>
<proteinExistence type="predicted"/>
<comment type="caution">
    <text evidence="1">The sequence shown here is derived from an EMBL/GenBank/DDBJ whole genome shotgun (WGS) entry which is preliminary data.</text>
</comment>
<reference evidence="1 2" key="1">
    <citation type="submission" date="2014-11" db="EMBL/GenBank/DDBJ databases">
        <title>Genetic blueprint of the zoonotic pathogen Toxocara canis.</title>
        <authorList>
            <person name="Zhu X.-Q."/>
            <person name="Korhonen P.K."/>
            <person name="Cai H."/>
            <person name="Young N.D."/>
            <person name="Nejsum P."/>
            <person name="von Samson-Himmelstjerna G."/>
            <person name="Boag P.R."/>
            <person name="Tan P."/>
            <person name="Li Q."/>
            <person name="Min J."/>
            <person name="Yang Y."/>
            <person name="Wang X."/>
            <person name="Fang X."/>
            <person name="Hall R.S."/>
            <person name="Hofmann A."/>
            <person name="Sternberg P.W."/>
            <person name="Jex A.R."/>
            <person name="Gasser R.B."/>
        </authorList>
    </citation>
    <scope>NUCLEOTIDE SEQUENCE [LARGE SCALE GENOMIC DNA]</scope>
    <source>
        <strain evidence="1">PN_DK_2014</strain>
    </source>
</reference>
<dbReference type="Proteomes" id="UP000031036">
    <property type="component" value="Unassembled WGS sequence"/>
</dbReference>
<protein>
    <submittedName>
        <fullName evidence="1">Uncharacterized protein</fullName>
    </submittedName>
</protein>
<gene>
    <name evidence="1" type="ORF">Tcan_05592</name>
</gene>
<name>A0A0B2VJC4_TOXCA</name>
<organism evidence="1 2">
    <name type="scientific">Toxocara canis</name>
    <name type="common">Canine roundworm</name>
    <dbReference type="NCBI Taxonomy" id="6265"/>
    <lineage>
        <taxon>Eukaryota</taxon>
        <taxon>Metazoa</taxon>
        <taxon>Ecdysozoa</taxon>
        <taxon>Nematoda</taxon>
        <taxon>Chromadorea</taxon>
        <taxon>Rhabditida</taxon>
        <taxon>Spirurina</taxon>
        <taxon>Ascaridomorpha</taxon>
        <taxon>Ascaridoidea</taxon>
        <taxon>Toxocaridae</taxon>
        <taxon>Toxocara</taxon>
    </lineage>
</organism>
<dbReference type="EMBL" id="JPKZ01001585">
    <property type="protein sequence ID" value="KHN81125.1"/>
    <property type="molecule type" value="Genomic_DNA"/>
</dbReference>
<keyword evidence="2" id="KW-1185">Reference proteome</keyword>
<sequence>MSAQLAGDGGPAFFGSKVPALVVDPPAAVLTFGDGICTVMLINVSAIRLAFKCVCRTTTATDSDPSVASLRPLRRHLSRLLICLDQLALVDLLHRIFIKRFQKVPKIFVVCDL</sequence>
<evidence type="ECO:0000313" key="2">
    <source>
        <dbReference type="Proteomes" id="UP000031036"/>
    </source>
</evidence>
<accession>A0A0B2VJC4</accession>